<dbReference type="EMBL" id="CP002631">
    <property type="protein sequence ID" value="AEB14536.1"/>
    <property type="molecule type" value="Genomic_DNA"/>
</dbReference>
<reference evidence="2" key="2">
    <citation type="submission" date="2011-04" db="EMBL/GenBank/DDBJ databases">
        <title>The complete genome of chromosome of Treponema succinifaciens DSM 2489.</title>
        <authorList>
            <person name="Lucas S."/>
            <person name="Copeland A."/>
            <person name="Lapidus A."/>
            <person name="Bruce D."/>
            <person name="Goodwin L."/>
            <person name="Pitluck S."/>
            <person name="Peters L."/>
            <person name="Kyrpides N."/>
            <person name="Mavromatis K."/>
            <person name="Ivanova N."/>
            <person name="Ovchinnikova G."/>
            <person name="Teshima H."/>
            <person name="Detter J.C."/>
            <person name="Tapia R."/>
            <person name="Han C."/>
            <person name="Land M."/>
            <person name="Hauser L."/>
            <person name="Markowitz V."/>
            <person name="Cheng J.-F."/>
            <person name="Hugenholtz P."/>
            <person name="Woyke T."/>
            <person name="Wu D."/>
            <person name="Gronow S."/>
            <person name="Wellnitz S."/>
            <person name="Brambilla E."/>
            <person name="Klenk H.-P."/>
            <person name="Eisen J.A."/>
        </authorList>
    </citation>
    <scope>NUCLEOTIDE SEQUENCE [LARGE SCALE GENOMIC DNA]</scope>
    <source>
        <strain evidence="2">ATCC 33096 / DSM 2489 / 6091</strain>
    </source>
</reference>
<dbReference type="STRING" id="869209.Tresu_1637"/>
<organism evidence="1 2">
    <name type="scientific">Treponema succinifaciens (strain ATCC 33096 / DSM 2489 / 6091)</name>
    <dbReference type="NCBI Taxonomy" id="869209"/>
    <lineage>
        <taxon>Bacteria</taxon>
        <taxon>Pseudomonadati</taxon>
        <taxon>Spirochaetota</taxon>
        <taxon>Spirochaetia</taxon>
        <taxon>Spirochaetales</taxon>
        <taxon>Treponemataceae</taxon>
        <taxon>Treponema</taxon>
    </lineage>
</organism>
<sequence length="178" mass="20484">MFDNEYSFKGAHAVKVNKLTAKFPQSGNSLFKRNIDVFVLAPIVGILYNRMSNSDSGNETTKIFPGQFTNHHNDVYFTYRLVMLAAQKEKYSLNERVNKAFNGEVQGTAEEDFEIFEKYLLGGIDVLYEKLIEQDNPSSEDDYISNLNNFLAEIHERYKAEQDSSQDFLAKLEQIARE</sequence>
<dbReference type="HOGENOM" id="CLU_129761_0_0_12"/>
<reference evidence="1 2" key="1">
    <citation type="journal article" date="2011" name="Stand. Genomic Sci.">
        <title>Complete genome sequence of Treponema succinifaciens type strain (6091).</title>
        <authorList>
            <person name="Han C."/>
            <person name="Gronow S."/>
            <person name="Teshima H."/>
            <person name="Lapidus A."/>
            <person name="Nolan M."/>
            <person name="Lucas S."/>
            <person name="Hammon N."/>
            <person name="Deshpande S."/>
            <person name="Cheng J.F."/>
            <person name="Zeytun A."/>
            <person name="Tapia R."/>
            <person name="Goodwin L."/>
            <person name="Pitluck S."/>
            <person name="Liolios K."/>
            <person name="Pagani I."/>
            <person name="Ivanova N."/>
            <person name="Mavromatis K."/>
            <person name="Mikhailova N."/>
            <person name="Huntemann M."/>
            <person name="Pati A."/>
            <person name="Chen A."/>
            <person name="Palaniappan K."/>
            <person name="Land M."/>
            <person name="Hauser L."/>
            <person name="Brambilla E.M."/>
            <person name="Rohde M."/>
            <person name="Goker M."/>
            <person name="Woyke T."/>
            <person name="Bristow J."/>
            <person name="Eisen J.A."/>
            <person name="Markowitz V."/>
            <person name="Hugenholtz P."/>
            <person name="Kyrpides N.C."/>
            <person name="Klenk H.P."/>
            <person name="Detter J.C."/>
        </authorList>
    </citation>
    <scope>NUCLEOTIDE SEQUENCE [LARGE SCALE GENOMIC DNA]</scope>
    <source>
        <strain evidence="2">ATCC 33096 / DSM 2489 / 6091</strain>
    </source>
</reference>
<name>F2NVU9_TRES6</name>
<dbReference type="Proteomes" id="UP000006852">
    <property type="component" value="Chromosome"/>
</dbReference>
<evidence type="ECO:0000313" key="2">
    <source>
        <dbReference type="Proteomes" id="UP000006852"/>
    </source>
</evidence>
<proteinExistence type="predicted"/>
<evidence type="ECO:0000313" key="1">
    <source>
        <dbReference type="EMBL" id="AEB14536.1"/>
    </source>
</evidence>
<dbReference type="OrthoDB" id="460909at2"/>
<protein>
    <submittedName>
        <fullName evidence="1">Uncharacterized protein</fullName>
    </submittedName>
</protein>
<dbReference type="GeneID" id="302998795"/>
<accession>F2NVU9</accession>
<dbReference type="RefSeq" id="WP_013701817.1">
    <property type="nucleotide sequence ID" value="NC_015385.1"/>
</dbReference>
<gene>
    <name evidence="1" type="ordered locus">Tresu_1637</name>
</gene>
<dbReference type="AlphaFoldDB" id="F2NVU9"/>
<dbReference type="eggNOG" id="ENOG5032Y0W">
    <property type="taxonomic scope" value="Bacteria"/>
</dbReference>
<dbReference type="KEGG" id="tsu:Tresu_1637"/>
<keyword evidence="2" id="KW-1185">Reference proteome</keyword>